<organism evidence="2 3">
    <name type="scientific">Phlebiopsis gigantea (strain 11061_1 CR5-6)</name>
    <name type="common">White-rot fungus</name>
    <name type="synonym">Peniophora gigantea</name>
    <dbReference type="NCBI Taxonomy" id="745531"/>
    <lineage>
        <taxon>Eukaryota</taxon>
        <taxon>Fungi</taxon>
        <taxon>Dikarya</taxon>
        <taxon>Basidiomycota</taxon>
        <taxon>Agaricomycotina</taxon>
        <taxon>Agaricomycetes</taxon>
        <taxon>Polyporales</taxon>
        <taxon>Phanerochaetaceae</taxon>
        <taxon>Phlebiopsis</taxon>
    </lineage>
</organism>
<evidence type="ECO:0000313" key="2">
    <source>
        <dbReference type="EMBL" id="KIP06561.1"/>
    </source>
</evidence>
<reference evidence="2 3" key="1">
    <citation type="journal article" date="2014" name="PLoS Genet.">
        <title>Analysis of the Phlebiopsis gigantea genome, transcriptome and secretome provides insight into its pioneer colonization strategies of wood.</title>
        <authorList>
            <person name="Hori C."/>
            <person name="Ishida T."/>
            <person name="Igarashi K."/>
            <person name="Samejima M."/>
            <person name="Suzuki H."/>
            <person name="Master E."/>
            <person name="Ferreira P."/>
            <person name="Ruiz-Duenas F.J."/>
            <person name="Held B."/>
            <person name="Canessa P."/>
            <person name="Larrondo L.F."/>
            <person name="Schmoll M."/>
            <person name="Druzhinina I.S."/>
            <person name="Kubicek C.P."/>
            <person name="Gaskell J.A."/>
            <person name="Kersten P."/>
            <person name="St John F."/>
            <person name="Glasner J."/>
            <person name="Sabat G."/>
            <person name="Splinter BonDurant S."/>
            <person name="Syed K."/>
            <person name="Yadav J."/>
            <person name="Mgbeahuruike A.C."/>
            <person name="Kovalchuk A."/>
            <person name="Asiegbu F.O."/>
            <person name="Lackner G."/>
            <person name="Hoffmeister D."/>
            <person name="Rencoret J."/>
            <person name="Gutierrez A."/>
            <person name="Sun H."/>
            <person name="Lindquist E."/>
            <person name="Barry K."/>
            <person name="Riley R."/>
            <person name="Grigoriev I.V."/>
            <person name="Henrissat B."/>
            <person name="Kues U."/>
            <person name="Berka R.M."/>
            <person name="Martinez A.T."/>
            <person name="Covert S.F."/>
            <person name="Blanchette R.A."/>
            <person name="Cullen D."/>
        </authorList>
    </citation>
    <scope>NUCLEOTIDE SEQUENCE [LARGE SCALE GENOMIC DNA]</scope>
    <source>
        <strain evidence="2 3">11061_1 CR5-6</strain>
    </source>
</reference>
<feature type="compositionally biased region" description="Low complexity" evidence="1">
    <location>
        <begin position="237"/>
        <end position="251"/>
    </location>
</feature>
<dbReference type="AlphaFoldDB" id="A0A0C3RXG6"/>
<dbReference type="EMBL" id="KN840515">
    <property type="protein sequence ID" value="KIP06561.1"/>
    <property type="molecule type" value="Genomic_DNA"/>
</dbReference>
<feature type="compositionally biased region" description="Low complexity" evidence="1">
    <location>
        <begin position="313"/>
        <end position="330"/>
    </location>
</feature>
<name>A0A0C3RXG6_PHLG1</name>
<dbReference type="HOGENOM" id="CLU_487537_0_0_1"/>
<evidence type="ECO:0000256" key="1">
    <source>
        <dbReference type="SAM" id="MobiDB-lite"/>
    </source>
</evidence>
<feature type="region of interest" description="Disordered" evidence="1">
    <location>
        <begin position="222"/>
        <end position="258"/>
    </location>
</feature>
<feature type="region of interest" description="Disordered" evidence="1">
    <location>
        <begin position="501"/>
        <end position="559"/>
    </location>
</feature>
<feature type="compositionally biased region" description="Low complexity" evidence="1">
    <location>
        <begin position="297"/>
        <end position="306"/>
    </location>
</feature>
<gene>
    <name evidence="2" type="ORF">PHLGIDRAFT_118867</name>
</gene>
<sequence>MALLLRICPGSITTVIPLQGHSTLRGRLLALSPQRPIMKALQVQQSLKSPFPILSSQPIYRTTYTHSMNMRVVGEPEVPSLPQSITGPAAELPHASPEPGLIPSYMPMMPSHESIAFAERRTLDTELPFSPHRQWQPVQDPRWPDSMSRVEDPWLSAHGTICHTAEAAQAAYSWPSSATPVAIPLPQDLAAQTTAASSAASLQSVGGPATFAAAQYAAAPVYDIPPPRRRGPRRRAPSAPHHSLPAAPGPSMRRDLVPLAPSPAAYSAHALGASSLPERAPPHAPSHTPRSSQPSTQVAPASAADLPAPPPQQTAQETAAAPAHNAAAGPSTSVAHAAEPEAAGRTLPAARFLDVGYCAYLKALCERVPCELNTDVCGLDGCTDVVPQAAIGSHVRDNHPHFTVRGSKHMCPRDHGGRRRGSTGIRGENFIRHLRDEWGTAARCILCKDGGVWLVRPEAAYIERHLKTCRAFPHKGRHALFPAAETDEERVARLVKTRRQLQNGKRRRAAAALEGADADADAAEHQEEHVDGGSEERDKNEDDDSVDSPRRKRQRHSRE</sequence>
<accession>A0A0C3RXG6</accession>
<feature type="compositionally biased region" description="Basic residues" evidence="1">
    <location>
        <begin position="227"/>
        <end position="236"/>
    </location>
</feature>
<feature type="compositionally biased region" description="Basic and acidic residues" evidence="1">
    <location>
        <begin position="522"/>
        <end position="540"/>
    </location>
</feature>
<feature type="region of interest" description="Disordered" evidence="1">
    <location>
        <begin position="275"/>
        <end position="340"/>
    </location>
</feature>
<keyword evidence="3" id="KW-1185">Reference proteome</keyword>
<dbReference type="Proteomes" id="UP000053257">
    <property type="component" value="Unassembled WGS sequence"/>
</dbReference>
<proteinExistence type="predicted"/>
<protein>
    <submittedName>
        <fullName evidence="2">Uncharacterized protein</fullName>
    </submittedName>
</protein>
<feature type="compositionally biased region" description="Basic residues" evidence="1">
    <location>
        <begin position="550"/>
        <end position="559"/>
    </location>
</feature>
<evidence type="ECO:0000313" key="3">
    <source>
        <dbReference type="Proteomes" id="UP000053257"/>
    </source>
</evidence>